<dbReference type="PANTHER" id="PTHR14948">
    <property type="entry name" value="NG5"/>
    <property type="match status" value="1"/>
</dbReference>
<keyword evidence="4 6" id="KW-1133">Transmembrane helix</keyword>
<dbReference type="Proteomes" id="UP000005408">
    <property type="component" value="Unassembled WGS sequence"/>
</dbReference>
<evidence type="ECO:0000256" key="1">
    <source>
        <dbReference type="ARBA" id="ARBA00004370"/>
    </source>
</evidence>
<proteinExistence type="inferred from homology"/>
<protein>
    <submittedName>
        <fullName evidence="7">Uncharacterized protein</fullName>
    </submittedName>
</protein>
<evidence type="ECO:0000313" key="7">
    <source>
        <dbReference type="EnsemblMetazoa" id="G3850.4:cds"/>
    </source>
</evidence>
<feature type="transmembrane region" description="Helical" evidence="6">
    <location>
        <begin position="39"/>
        <end position="59"/>
    </location>
</feature>
<evidence type="ECO:0000256" key="2">
    <source>
        <dbReference type="ARBA" id="ARBA00006843"/>
    </source>
</evidence>
<keyword evidence="5 6" id="KW-0472">Membrane</keyword>
<name>A0A8W8MTB4_MAGGI</name>
<evidence type="ECO:0000256" key="5">
    <source>
        <dbReference type="ARBA" id="ARBA00023136"/>
    </source>
</evidence>
<comment type="similarity">
    <text evidence="2">Belongs to the CD225/Dispanin family.</text>
</comment>
<dbReference type="InterPro" id="IPR051423">
    <property type="entry name" value="CD225/Dispanin"/>
</dbReference>
<reference evidence="7" key="1">
    <citation type="submission" date="2022-08" db="UniProtKB">
        <authorList>
            <consortium name="EnsemblMetazoa"/>
        </authorList>
    </citation>
    <scope>IDENTIFICATION</scope>
    <source>
        <strain evidence="7">05x7-T-G4-1.051#20</strain>
    </source>
</reference>
<keyword evidence="8" id="KW-1185">Reference proteome</keyword>
<dbReference type="AlphaFoldDB" id="A0A8W8MTB4"/>
<evidence type="ECO:0000256" key="3">
    <source>
        <dbReference type="ARBA" id="ARBA00022692"/>
    </source>
</evidence>
<evidence type="ECO:0000256" key="6">
    <source>
        <dbReference type="SAM" id="Phobius"/>
    </source>
</evidence>
<dbReference type="EnsemblMetazoa" id="G3850.4">
    <property type="protein sequence ID" value="G3850.4:cds"/>
    <property type="gene ID" value="G3850"/>
</dbReference>
<feature type="transmembrane region" description="Helical" evidence="6">
    <location>
        <begin position="80"/>
        <end position="100"/>
    </location>
</feature>
<dbReference type="InterPro" id="IPR007593">
    <property type="entry name" value="CD225/Dispanin_fam"/>
</dbReference>
<dbReference type="EnsemblMetazoa" id="G3850.3">
    <property type="protein sequence ID" value="G3850.3:cds"/>
    <property type="gene ID" value="G3850"/>
</dbReference>
<accession>A0A8W8MTB4</accession>
<dbReference type="Pfam" id="PF04505">
    <property type="entry name" value="CD225"/>
    <property type="match status" value="1"/>
</dbReference>
<evidence type="ECO:0000313" key="8">
    <source>
        <dbReference type="Proteomes" id="UP000005408"/>
    </source>
</evidence>
<comment type="subcellular location">
    <subcellularLocation>
        <location evidence="1">Membrane</location>
    </subcellularLocation>
</comment>
<evidence type="ECO:0000256" key="4">
    <source>
        <dbReference type="ARBA" id="ARBA00022989"/>
    </source>
</evidence>
<sequence>MTDLYVQLLMDGFSDETETPDTSQKADGRRIHDYLPTSVLVACLCFYMPTGLLAVRYAHKARQSLRNGKEEEAERFSRNALLLILTTVFTLPILCFTAFVT</sequence>
<dbReference type="EnsemblMetazoa" id="G3850.2">
    <property type="protein sequence ID" value="G3850.2:cds"/>
    <property type="gene ID" value="G3850"/>
</dbReference>
<dbReference type="GO" id="GO:0016020">
    <property type="term" value="C:membrane"/>
    <property type="evidence" value="ECO:0007669"/>
    <property type="project" value="UniProtKB-SubCell"/>
</dbReference>
<organism evidence="7 8">
    <name type="scientific">Magallana gigas</name>
    <name type="common">Pacific oyster</name>
    <name type="synonym">Crassostrea gigas</name>
    <dbReference type="NCBI Taxonomy" id="29159"/>
    <lineage>
        <taxon>Eukaryota</taxon>
        <taxon>Metazoa</taxon>
        <taxon>Spiralia</taxon>
        <taxon>Lophotrochozoa</taxon>
        <taxon>Mollusca</taxon>
        <taxon>Bivalvia</taxon>
        <taxon>Autobranchia</taxon>
        <taxon>Pteriomorphia</taxon>
        <taxon>Ostreida</taxon>
        <taxon>Ostreoidea</taxon>
        <taxon>Ostreidae</taxon>
        <taxon>Magallana</taxon>
    </lineage>
</organism>
<keyword evidence="3 6" id="KW-0812">Transmembrane</keyword>
<dbReference type="PANTHER" id="PTHR14948:SF25">
    <property type="entry name" value="DUF4190 DOMAIN-CONTAINING PROTEIN"/>
    <property type="match status" value="1"/>
</dbReference>